<proteinExistence type="predicted"/>
<comment type="caution">
    <text evidence="1">The sequence shown here is derived from an EMBL/GenBank/DDBJ whole genome shotgun (WGS) entry which is preliminary data.</text>
</comment>
<dbReference type="InterPro" id="IPR029068">
    <property type="entry name" value="Glyas_Bleomycin-R_OHBP_Dase"/>
</dbReference>
<reference evidence="1 2" key="1">
    <citation type="submission" date="2018-11" db="EMBL/GenBank/DDBJ databases">
        <title>Draft genome of Simplicispira Flexivirga sp. BO-16.</title>
        <authorList>
            <person name="Im W.T."/>
        </authorList>
    </citation>
    <scope>NUCLEOTIDE SEQUENCE [LARGE SCALE GENOMIC DNA]</scope>
    <source>
        <strain evidence="1 2">BO-16</strain>
    </source>
</reference>
<sequence>MAVAVAGRSCAAGYADRAVERAQDAGAELLEGPLTTDWGTQAAYLRGPGNLVVDVCRDA</sequence>
<evidence type="ECO:0000313" key="2">
    <source>
        <dbReference type="Proteomes" id="UP000271678"/>
    </source>
</evidence>
<evidence type="ECO:0000313" key="1">
    <source>
        <dbReference type="EMBL" id="RNI25167.1"/>
    </source>
</evidence>
<dbReference type="AlphaFoldDB" id="A0A3M9MJ20"/>
<accession>A0A3M9MJ20</accession>
<gene>
    <name evidence="1" type="ORF">EFY87_00530</name>
</gene>
<evidence type="ECO:0008006" key="3">
    <source>
        <dbReference type="Google" id="ProtNLM"/>
    </source>
</evidence>
<protein>
    <recommendedName>
        <fullName evidence="3">VOC domain-containing protein</fullName>
    </recommendedName>
</protein>
<name>A0A3M9MJ20_9MICO</name>
<dbReference type="Gene3D" id="3.10.180.10">
    <property type="entry name" value="2,3-Dihydroxybiphenyl 1,2-Dioxygenase, domain 1"/>
    <property type="match status" value="1"/>
</dbReference>
<keyword evidence="2" id="KW-1185">Reference proteome</keyword>
<dbReference type="Proteomes" id="UP000271678">
    <property type="component" value="Unassembled WGS sequence"/>
</dbReference>
<dbReference type="EMBL" id="RJJQ01000001">
    <property type="protein sequence ID" value="RNI25167.1"/>
    <property type="molecule type" value="Genomic_DNA"/>
</dbReference>
<organism evidence="1 2">
    <name type="scientific">Flexivirga caeni</name>
    <dbReference type="NCBI Taxonomy" id="2294115"/>
    <lineage>
        <taxon>Bacteria</taxon>
        <taxon>Bacillati</taxon>
        <taxon>Actinomycetota</taxon>
        <taxon>Actinomycetes</taxon>
        <taxon>Micrococcales</taxon>
        <taxon>Dermacoccaceae</taxon>
        <taxon>Flexivirga</taxon>
    </lineage>
</organism>
<dbReference type="SUPFAM" id="SSF54593">
    <property type="entry name" value="Glyoxalase/Bleomycin resistance protein/Dihydroxybiphenyl dioxygenase"/>
    <property type="match status" value="1"/>
</dbReference>